<evidence type="ECO:0000256" key="6">
    <source>
        <dbReference type="ARBA" id="ARBA00023163"/>
    </source>
</evidence>
<feature type="compositionally biased region" description="Polar residues" evidence="10">
    <location>
        <begin position="172"/>
        <end position="182"/>
    </location>
</feature>
<dbReference type="GO" id="GO:0005634">
    <property type="term" value="C:nucleus"/>
    <property type="evidence" value="ECO:0007669"/>
    <property type="project" value="UniProtKB-SubCell"/>
</dbReference>
<evidence type="ECO:0000256" key="8">
    <source>
        <dbReference type="PROSITE-ProRule" id="PRU00071"/>
    </source>
</evidence>
<keyword evidence="14" id="KW-1185">Reference proteome</keyword>
<dbReference type="Pfam" id="PF02701">
    <property type="entry name" value="Zn_ribbon_Dof"/>
    <property type="match status" value="1"/>
</dbReference>
<comment type="function">
    <text evidence="9">Transcription factor that binds specifically to a 5'-AA[AG]G-3' consensus core sequence.</text>
</comment>
<dbReference type="GO" id="GO:0008270">
    <property type="term" value="F:zinc ion binding"/>
    <property type="evidence" value="ECO:0007669"/>
    <property type="project" value="UniProtKB-KW"/>
</dbReference>
<dbReference type="PANTHER" id="PTHR31992">
    <property type="entry name" value="DOF ZINC FINGER PROTEIN DOF1.4-RELATED"/>
    <property type="match status" value="1"/>
</dbReference>
<keyword evidence="5 8" id="KW-0238">DNA-binding</keyword>
<dbReference type="InterPro" id="IPR003851">
    <property type="entry name" value="Znf_Dof"/>
</dbReference>
<keyword evidence="1 9" id="KW-0479">Metal-binding</keyword>
<dbReference type="PROSITE" id="PS50884">
    <property type="entry name" value="ZF_DOF_2"/>
    <property type="match status" value="1"/>
</dbReference>
<feature type="compositionally biased region" description="Low complexity" evidence="10">
    <location>
        <begin position="215"/>
        <end position="225"/>
    </location>
</feature>
<dbReference type="PROSITE" id="PS01361">
    <property type="entry name" value="ZF_DOF_1"/>
    <property type="match status" value="1"/>
</dbReference>
<evidence type="ECO:0000256" key="4">
    <source>
        <dbReference type="ARBA" id="ARBA00023015"/>
    </source>
</evidence>
<evidence type="ECO:0000259" key="11">
    <source>
        <dbReference type="PROSITE" id="PS50884"/>
    </source>
</evidence>
<dbReference type="InterPro" id="IPR045174">
    <property type="entry name" value="Dof"/>
</dbReference>
<evidence type="ECO:0000256" key="1">
    <source>
        <dbReference type="ARBA" id="ARBA00022723"/>
    </source>
</evidence>
<dbReference type="OrthoDB" id="1927254at2759"/>
<keyword evidence="6 9" id="KW-0804">Transcription</keyword>
<sequence>MGFNSQPISGEVADPLRQKAEELKCPRCDSTNTKFCYYNNYSRSQPRHFCKACKRHWTAGGTLRNVPVGGCRKASRRPKTPHQPSSGKQTIKLPLSLPQDLFFPQPDFPDCGYMGSLPLHHGGVAAAETGGGGCSFPLFLNLLGSEDLPLEATTAAPWDLLQPTQPSFSTVTTASSCQTAAESPSPPSSSGCWDDLTGFLFSPHLEHPPPPPGPYQSKYSSSPAQ</sequence>
<evidence type="ECO:0000256" key="10">
    <source>
        <dbReference type="SAM" id="MobiDB-lite"/>
    </source>
</evidence>
<name>A0A7I8J9D1_SPIIN</name>
<dbReference type="PANTHER" id="PTHR31992:SF141">
    <property type="entry name" value="DOF ZINC FINGER PROTEIN DOF1.4"/>
    <property type="match status" value="1"/>
</dbReference>
<keyword evidence="7 8" id="KW-0539">Nucleus</keyword>
<evidence type="ECO:0000256" key="5">
    <source>
        <dbReference type="ARBA" id="ARBA00023125"/>
    </source>
</evidence>
<protein>
    <recommendedName>
        <fullName evidence="9">Dof zinc finger protein</fullName>
    </recommendedName>
</protein>
<dbReference type="EMBL" id="LR743597">
    <property type="protein sequence ID" value="CAA2627341.1"/>
    <property type="molecule type" value="Genomic_DNA"/>
</dbReference>
<feature type="region of interest" description="Disordered" evidence="10">
    <location>
        <begin position="172"/>
        <end position="225"/>
    </location>
</feature>
<gene>
    <name evidence="12" type="ORF">SI7747_10012994</name>
    <name evidence="13" type="ORF">SI8410_10014076</name>
</gene>
<dbReference type="GO" id="GO:0003700">
    <property type="term" value="F:DNA-binding transcription factor activity"/>
    <property type="evidence" value="ECO:0007669"/>
    <property type="project" value="UniProtKB-UniRule"/>
</dbReference>
<keyword evidence="4 9" id="KW-0805">Transcription regulation</keyword>
<reference evidence="12" key="1">
    <citation type="submission" date="2019-12" db="EMBL/GenBank/DDBJ databases">
        <authorList>
            <person name="Scholz U."/>
            <person name="Mascher M."/>
            <person name="Fiebig A."/>
        </authorList>
    </citation>
    <scope>NUCLEOTIDE SEQUENCE</scope>
</reference>
<feature type="domain" description="Dof-type" evidence="11">
    <location>
        <begin position="23"/>
        <end position="77"/>
    </location>
</feature>
<evidence type="ECO:0000256" key="2">
    <source>
        <dbReference type="ARBA" id="ARBA00022771"/>
    </source>
</evidence>
<feature type="region of interest" description="Disordered" evidence="10">
    <location>
        <begin position="68"/>
        <end position="90"/>
    </location>
</feature>
<keyword evidence="2 8" id="KW-0863">Zinc-finger</keyword>
<evidence type="ECO:0000256" key="9">
    <source>
        <dbReference type="RuleBase" id="RU369094"/>
    </source>
</evidence>
<accession>A0A7I8J9D1</accession>
<organism evidence="12">
    <name type="scientific">Spirodela intermedia</name>
    <name type="common">Intermediate duckweed</name>
    <dbReference type="NCBI Taxonomy" id="51605"/>
    <lineage>
        <taxon>Eukaryota</taxon>
        <taxon>Viridiplantae</taxon>
        <taxon>Streptophyta</taxon>
        <taxon>Embryophyta</taxon>
        <taxon>Tracheophyta</taxon>
        <taxon>Spermatophyta</taxon>
        <taxon>Magnoliopsida</taxon>
        <taxon>Liliopsida</taxon>
        <taxon>Araceae</taxon>
        <taxon>Lemnoideae</taxon>
        <taxon>Spirodela</taxon>
    </lineage>
</organism>
<keyword evidence="3 9" id="KW-0862">Zinc</keyword>
<dbReference type="GO" id="GO:0003677">
    <property type="term" value="F:DNA binding"/>
    <property type="evidence" value="ECO:0007669"/>
    <property type="project" value="UniProtKB-UniRule"/>
</dbReference>
<evidence type="ECO:0000313" key="14">
    <source>
        <dbReference type="Proteomes" id="UP000663760"/>
    </source>
</evidence>
<dbReference type="EMBL" id="LR746273">
    <property type="protein sequence ID" value="CAA7403398.1"/>
    <property type="molecule type" value="Genomic_DNA"/>
</dbReference>
<comment type="subcellular location">
    <subcellularLocation>
        <location evidence="8 9">Nucleus</location>
    </subcellularLocation>
</comment>
<dbReference type="AlphaFoldDB" id="A0A7I8J9D1"/>
<evidence type="ECO:0000256" key="3">
    <source>
        <dbReference type="ARBA" id="ARBA00022833"/>
    </source>
</evidence>
<dbReference type="Proteomes" id="UP000663760">
    <property type="component" value="Chromosome 10"/>
</dbReference>
<evidence type="ECO:0000313" key="13">
    <source>
        <dbReference type="EMBL" id="CAA7403398.1"/>
    </source>
</evidence>
<evidence type="ECO:0000256" key="7">
    <source>
        <dbReference type="ARBA" id="ARBA00023242"/>
    </source>
</evidence>
<proteinExistence type="predicted"/>
<evidence type="ECO:0000313" key="12">
    <source>
        <dbReference type="EMBL" id="CAA2627341.1"/>
    </source>
</evidence>